<feature type="chain" id="PRO_5016763324" evidence="1">
    <location>
        <begin position="19"/>
        <end position="212"/>
    </location>
</feature>
<accession>A0A369TJ60</accession>
<keyword evidence="1" id="KW-0732">Signal</keyword>
<organism evidence="2 3">
    <name type="scientific">Thalassococcus profundi</name>
    <dbReference type="NCBI Taxonomy" id="2282382"/>
    <lineage>
        <taxon>Bacteria</taxon>
        <taxon>Pseudomonadati</taxon>
        <taxon>Pseudomonadota</taxon>
        <taxon>Alphaproteobacteria</taxon>
        <taxon>Rhodobacterales</taxon>
        <taxon>Roseobacteraceae</taxon>
        <taxon>Thalassococcus</taxon>
    </lineage>
</organism>
<dbReference type="AlphaFoldDB" id="A0A369TJ60"/>
<reference evidence="2 3" key="1">
    <citation type="submission" date="2018-07" db="EMBL/GenBank/DDBJ databases">
        <title>Thalassococcus profundi sp. nov., a marine bacterium isolated from deep seawater of Okinawa Trough.</title>
        <authorList>
            <person name="Yu M."/>
        </authorList>
    </citation>
    <scope>NUCLEOTIDE SEQUENCE [LARGE SCALE GENOMIC DNA]</scope>
    <source>
        <strain evidence="2 3">WRAS1</strain>
    </source>
</reference>
<evidence type="ECO:0000256" key="1">
    <source>
        <dbReference type="SAM" id="SignalP"/>
    </source>
</evidence>
<dbReference type="Proteomes" id="UP000253977">
    <property type="component" value="Unassembled WGS sequence"/>
</dbReference>
<keyword evidence="3" id="KW-1185">Reference proteome</keyword>
<evidence type="ECO:0000313" key="2">
    <source>
        <dbReference type="EMBL" id="RDD64167.1"/>
    </source>
</evidence>
<name>A0A369TJ60_9RHOB</name>
<protein>
    <submittedName>
        <fullName evidence="2">DUF3047 domain-containing protein</fullName>
    </submittedName>
</protein>
<comment type="caution">
    <text evidence="2">The sequence shown here is derived from an EMBL/GenBank/DDBJ whole genome shotgun (WGS) entry which is preliminary data.</text>
</comment>
<proteinExistence type="predicted"/>
<dbReference type="OrthoDB" id="8443660at2"/>
<dbReference type="InterPro" id="IPR021409">
    <property type="entry name" value="DUF3047"/>
</dbReference>
<dbReference type="EMBL" id="QPMK01000028">
    <property type="protein sequence ID" value="RDD64167.1"/>
    <property type="molecule type" value="Genomic_DNA"/>
</dbReference>
<dbReference type="Pfam" id="PF11249">
    <property type="entry name" value="DUF3047"/>
    <property type="match status" value="1"/>
</dbReference>
<evidence type="ECO:0000313" key="3">
    <source>
        <dbReference type="Proteomes" id="UP000253977"/>
    </source>
</evidence>
<gene>
    <name evidence="2" type="ORF">DU478_21785</name>
</gene>
<sequence length="212" mass="22521">MRTAILLTAVGLTLPAQAAQVAFDDSWKEQRFSLFSSNDYGFDGDTLTVESDGTVSLAYSPLPDTLWSATTAAWDWSVTESVPASDLSVKGGDDRNLAMYFVFLPEAEADALREESVRKLLTNDAARVLVYVWGGDHVRGDKLDSPYLGDRGKTIVLRPAGTGSETEAVDLAADFNAAFGSDPTALVGVAVSGDSDDTESAIRASVSNLSVE</sequence>
<feature type="signal peptide" evidence="1">
    <location>
        <begin position="1"/>
        <end position="18"/>
    </location>
</feature>